<name>A0A0E9T5L8_ANGAN</name>
<dbReference type="AlphaFoldDB" id="A0A0E9T5L8"/>
<dbReference type="EMBL" id="GBXM01060614">
    <property type="protein sequence ID" value="JAH47963.1"/>
    <property type="molecule type" value="Transcribed_RNA"/>
</dbReference>
<sequence>MFVEGEAGGRQSRSTRVGYLVAI</sequence>
<organism evidence="1">
    <name type="scientific">Anguilla anguilla</name>
    <name type="common">European freshwater eel</name>
    <name type="synonym">Muraena anguilla</name>
    <dbReference type="NCBI Taxonomy" id="7936"/>
    <lineage>
        <taxon>Eukaryota</taxon>
        <taxon>Metazoa</taxon>
        <taxon>Chordata</taxon>
        <taxon>Craniata</taxon>
        <taxon>Vertebrata</taxon>
        <taxon>Euteleostomi</taxon>
        <taxon>Actinopterygii</taxon>
        <taxon>Neopterygii</taxon>
        <taxon>Teleostei</taxon>
        <taxon>Anguilliformes</taxon>
        <taxon>Anguillidae</taxon>
        <taxon>Anguilla</taxon>
    </lineage>
</organism>
<accession>A0A0E9T5L8</accession>
<reference evidence="1" key="2">
    <citation type="journal article" date="2015" name="Fish Shellfish Immunol.">
        <title>Early steps in the European eel (Anguilla anguilla)-Vibrio vulnificus interaction in the gills: Role of the RtxA13 toxin.</title>
        <authorList>
            <person name="Callol A."/>
            <person name="Pajuelo D."/>
            <person name="Ebbesson L."/>
            <person name="Teles M."/>
            <person name="MacKenzie S."/>
            <person name="Amaro C."/>
        </authorList>
    </citation>
    <scope>NUCLEOTIDE SEQUENCE</scope>
</reference>
<proteinExistence type="predicted"/>
<evidence type="ECO:0000313" key="1">
    <source>
        <dbReference type="EMBL" id="JAH47963.1"/>
    </source>
</evidence>
<reference evidence="1" key="1">
    <citation type="submission" date="2014-11" db="EMBL/GenBank/DDBJ databases">
        <authorList>
            <person name="Amaro Gonzalez C."/>
        </authorList>
    </citation>
    <scope>NUCLEOTIDE SEQUENCE</scope>
</reference>
<protein>
    <submittedName>
        <fullName evidence="1">Uncharacterized protein</fullName>
    </submittedName>
</protein>